<evidence type="ECO:0000259" key="4">
    <source>
        <dbReference type="Pfam" id="PF13007"/>
    </source>
</evidence>
<dbReference type="Pfam" id="PF13005">
    <property type="entry name" value="zf-IS66"/>
    <property type="match status" value="1"/>
</dbReference>
<dbReference type="Proteomes" id="UP001652397">
    <property type="component" value="Unassembled WGS sequence"/>
</dbReference>
<organism evidence="6 7">
    <name type="scientific">Agathobaculum ammoniilyticum</name>
    <dbReference type="NCBI Taxonomy" id="2981778"/>
    <lineage>
        <taxon>Bacteria</taxon>
        <taxon>Bacillati</taxon>
        <taxon>Bacillota</taxon>
        <taxon>Clostridia</taxon>
        <taxon>Eubacteriales</taxon>
        <taxon>Butyricicoccaceae</taxon>
        <taxon>Agathobaculum</taxon>
    </lineage>
</organism>
<dbReference type="PANTHER" id="PTHR33678">
    <property type="entry name" value="BLL1576 PROTEIN"/>
    <property type="match status" value="1"/>
</dbReference>
<evidence type="ECO:0000259" key="3">
    <source>
        <dbReference type="Pfam" id="PF13005"/>
    </source>
</evidence>
<keyword evidence="1" id="KW-0175">Coiled coil</keyword>
<accession>A0ABT2U703</accession>
<name>A0ABT2U703_9FIRM</name>
<feature type="domain" description="Transposase IS66 central" evidence="2">
    <location>
        <begin position="174"/>
        <end position="458"/>
    </location>
</feature>
<feature type="domain" description="Transposase IS66 zinc-finger binding" evidence="3">
    <location>
        <begin position="109"/>
        <end position="152"/>
    </location>
</feature>
<protein>
    <submittedName>
        <fullName evidence="6">IS66 family transposase</fullName>
    </submittedName>
</protein>
<feature type="domain" description="Transposase TnpC homeodomain" evidence="4">
    <location>
        <begin position="25"/>
        <end position="101"/>
    </location>
</feature>
<evidence type="ECO:0000256" key="1">
    <source>
        <dbReference type="SAM" id="Coils"/>
    </source>
</evidence>
<reference evidence="6 7" key="1">
    <citation type="journal article" date="2021" name="ISME Commun">
        <title>Automated analysis of genomic sequences facilitates high-throughput and comprehensive description of bacteria.</title>
        <authorList>
            <person name="Hitch T.C.A."/>
        </authorList>
    </citation>
    <scope>NUCLEOTIDE SEQUENCE [LARGE SCALE GENOMIC DNA]</scope>
    <source>
        <strain evidence="6 7">Sanger_34</strain>
    </source>
</reference>
<evidence type="ECO:0000313" key="6">
    <source>
        <dbReference type="EMBL" id="MCU6790396.1"/>
    </source>
</evidence>
<feature type="coiled-coil region" evidence="1">
    <location>
        <begin position="2"/>
        <end position="36"/>
    </location>
</feature>
<dbReference type="EMBL" id="JAOQJE010000025">
    <property type="protein sequence ID" value="MCU6790396.1"/>
    <property type="molecule type" value="Genomic_DNA"/>
</dbReference>
<gene>
    <name evidence="6" type="ORF">OCV66_15080</name>
</gene>
<proteinExistence type="predicted"/>
<evidence type="ECO:0000259" key="2">
    <source>
        <dbReference type="Pfam" id="PF03050"/>
    </source>
</evidence>
<evidence type="ECO:0000259" key="5">
    <source>
        <dbReference type="Pfam" id="PF13817"/>
    </source>
</evidence>
<dbReference type="NCBIfam" id="NF033517">
    <property type="entry name" value="transpos_IS66"/>
    <property type="match status" value="1"/>
</dbReference>
<dbReference type="PANTHER" id="PTHR33678:SF1">
    <property type="entry name" value="BLL1576 PROTEIN"/>
    <property type="match status" value="1"/>
</dbReference>
<dbReference type="InterPro" id="IPR004291">
    <property type="entry name" value="Transposase_IS66_central"/>
</dbReference>
<dbReference type="InterPro" id="IPR039552">
    <property type="entry name" value="IS66_C"/>
</dbReference>
<dbReference type="InterPro" id="IPR052344">
    <property type="entry name" value="Transposase-related"/>
</dbReference>
<dbReference type="Pfam" id="PF13007">
    <property type="entry name" value="LZ_Tnp_IS66"/>
    <property type="match status" value="1"/>
</dbReference>
<dbReference type="InterPro" id="IPR024474">
    <property type="entry name" value="Znf_dom_IS66"/>
</dbReference>
<feature type="domain" description="Transposase IS66 C-terminal" evidence="5">
    <location>
        <begin position="465"/>
        <end position="490"/>
    </location>
</feature>
<dbReference type="InterPro" id="IPR024463">
    <property type="entry name" value="Transposase_TnpC_homeodom"/>
</dbReference>
<comment type="caution">
    <text evidence="6">The sequence shown here is derived from an EMBL/GenBank/DDBJ whole genome shotgun (WGS) entry which is preliminary data.</text>
</comment>
<dbReference type="Pfam" id="PF13817">
    <property type="entry name" value="DDE_Tnp_IS66_C"/>
    <property type="match status" value="1"/>
</dbReference>
<keyword evidence="7" id="KW-1185">Reference proteome</keyword>
<dbReference type="Pfam" id="PF03050">
    <property type="entry name" value="DDE_Tnp_IS66"/>
    <property type="match status" value="1"/>
</dbReference>
<evidence type="ECO:0000313" key="7">
    <source>
        <dbReference type="Proteomes" id="UP001652397"/>
    </source>
</evidence>
<sequence length="520" mass="59812">MVTISRAEYESLKAERDELNQKLDWLMEQMRLAKKKVYGASSEQTKEELAGQLSLMFDETEAWLSAKRTSVTESKVVAHTRQKRSSRVEEVLPDNVPVEVVEHRVPESERNCPECGTLMTEIGSEVRRTLVMIPAQVKIREDVYFTYACQNCKQTGTETPVLKAEKEPPLISGSYASPEAVAHIMVQKFVMYAPLYRQEQEWNRAGVMLSRQTMSNWVLRVAEDWLRPIYDQMHQQLLQREVLHADETTLQVLKLEGRTARSKCYMWLYRTGGDAGHPIVLYEYQQSRKAENAEAFLKGFTGWLHADGYSGYHRLPENIRVVGCWAHLRRKFDEAVNALPKEQQTGCAALEGLQYCNVLFAIEKELADLPPEERYKQRLIRSKPVMDALLAWAETKTAPPKSSLGKALYYLREQWPYLKCFLEDGRLEISNNRAERSMKPFVMGRKNWLFANTEGGAQSSAIVYSLIETAKENDLDPYRYLVYVLSRAPSMAVADREWATKLTPDLVPVQYRRGQEDSTI</sequence>
<dbReference type="RefSeq" id="WP_262564854.1">
    <property type="nucleotide sequence ID" value="NZ_JAOQJE010000025.1"/>
</dbReference>